<feature type="non-terminal residue" evidence="1">
    <location>
        <position position="49"/>
    </location>
</feature>
<sequence>MNNSEKRKNYLEAKEKMRYKHSTIFKGNEYKYQSLASRIETPLEVLDSF</sequence>
<keyword evidence="2" id="KW-1185">Reference proteome</keyword>
<dbReference type="EMBL" id="CAJVQB010039008">
    <property type="protein sequence ID" value="CAG8826889.1"/>
    <property type="molecule type" value="Genomic_DNA"/>
</dbReference>
<dbReference type="Proteomes" id="UP000789901">
    <property type="component" value="Unassembled WGS sequence"/>
</dbReference>
<organism evidence="1 2">
    <name type="scientific">Gigaspora margarita</name>
    <dbReference type="NCBI Taxonomy" id="4874"/>
    <lineage>
        <taxon>Eukaryota</taxon>
        <taxon>Fungi</taxon>
        <taxon>Fungi incertae sedis</taxon>
        <taxon>Mucoromycota</taxon>
        <taxon>Glomeromycotina</taxon>
        <taxon>Glomeromycetes</taxon>
        <taxon>Diversisporales</taxon>
        <taxon>Gigasporaceae</taxon>
        <taxon>Gigaspora</taxon>
    </lineage>
</organism>
<name>A0ABN7WCV6_GIGMA</name>
<evidence type="ECO:0000313" key="1">
    <source>
        <dbReference type="EMBL" id="CAG8826889.1"/>
    </source>
</evidence>
<protein>
    <submittedName>
        <fullName evidence="1">18020_t:CDS:1</fullName>
    </submittedName>
</protein>
<evidence type="ECO:0000313" key="2">
    <source>
        <dbReference type="Proteomes" id="UP000789901"/>
    </source>
</evidence>
<reference evidence="1 2" key="1">
    <citation type="submission" date="2021-06" db="EMBL/GenBank/DDBJ databases">
        <authorList>
            <person name="Kallberg Y."/>
            <person name="Tangrot J."/>
            <person name="Rosling A."/>
        </authorList>
    </citation>
    <scope>NUCLEOTIDE SEQUENCE [LARGE SCALE GENOMIC DNA]</scope>
    <source>
        <strain evidence="1 2">120-4 pot B 10/14</strain>
    </source>
</reference>
<accession>A0ABN7WCV6</accession>
<proteinExistence type="predicted"/>
<gene>
    <name evidence="1" type="ORF">GMARGA_LOCUS29247</name>
</gene>
<comment type="caution">
    <text evidence="1">The sequence shown here is derived from an EMBL/GenBank/DDBJ whole genome shotgun (WGS) entry which is preliminary data.</text>
</comment>